<name>A0ABV6GIR2_9BACI</name>
<dbReference type="EMBL" id="JBHLVO010000015">
    <property type="protein sequence ID" value="MFC0273009.1"/>
    <property type="molecule type" value="Genomic_DNA"/>
</dbReference>
<dbReference type="Pfam" id="PF07687">
    <property type="entry name" value="M20_dimer"/>
    <property type="match status" value="1"/>
</dbReference>
<dbReference type="InterPro" id="IPR017150">
    <property type="entry name" value="Pept_M20_glutamate_carboxypep"/>
</dbReference>
<dbReference type="InterPro" id="IPR050072">
    <property type="entry name" value="Peptidase_M20A"/>
</dbReference>
<organism evidence="4 5">
    <name type="scientific">Metabacillus herbersteinensis</name>
    <dbReference type="NCBI Taxonomy" id="283816"/>
    <lineage>
        <taxon>Bacteria</taxon>
        <taxon>Bacillati</taxon>
        <taxon>Bacillota</taxon>
        <taxon>Bacilli</taxon>
        <taxon>Bacillales</taxon>
        <taxon>Bacillaceae</taxon>
        <taxon>Metabacillus</taxon>
    </lineage>
</organism>
<comment type="caution">
    <text evidence="4">The sequence shown here is derived from an EMBL/GenBank/DDBJ whole genome shotgun (WGS) entry which is preliminary data.</text>
</comment>
<keyword evidence="1" id="KW-0479">Metal-binding</keyword>
<evidence type="ECO:0000313" key="4">
    <source>
        <dbReference type="EMBL" id="MFC0273009.1"/>
    </source>
</evidence>
<dbReference type="Gene3D" id="3.30.70.360">
    <property type="match status" value="1"/>
</dbReference>
<dbReference type="InterPro" id="IPR036264">
    <property type="entry name" value="Bact_exopeptidase_dim_dom"/>
</dbReference>
<dbReference type="Proteomes" id="UP001589854">
    <property type="component" value="Unassembled WGS sequence"/>
</dbReference>
<evidence type="ECO:0000313" key="5">
    <source>
        <dbReference type="Proteomes" id="UP001589854"/>
    </source>
</evidence>
<evidence type="ECO:0000256" key="2">
    <source>
        <dbReference type="ARBA" id="ARBA00022801"/>
    </source>
</evidence>
<dbReference type="Pfam" id="PF01546">
    <property type="entry name" value="Peptidase_M20"/>
    <property type="match status" value="1"/>
</dbReference>
<dbReference type="SUPFAM" id="SSF53187">
    <property type="entry name" value="Zn-dependent exopeptidases"/>
    <property type="match status" value="1"/>
</dbReference>
<dbReference type="RefSeq" id="WP_378935885.1">
    <property type="nucleotide sequence ID" value="NZ_JBHLVO010000015.1"/>
</dbReference>
<dbReference type="SUPFAM" id="SSF55031">
    <property type="entry name" value="Bacterial exopeptidase dimerisation domain"/>
    <property type="match status" value="1"/>
</dbReference>
<evidence type="ECO:0000259" key="3">
    <source>
        <dbReference type="Pfam" id="PF07687"/>
    </source>
</evidence>
<evidence type="ECO:0000256" key="1">
    <source>
        <dbReference type="ARBA" id="ARBA00022723"/>
    </source>
</evidence>
<proteinExistence type="predicted"/>
<gene>
    <name evidence="4" type="ORF">ACFFIX_16405</name>
</gene>
<dbReference type="InterPro" id="IPR011650">
    <property type="entry name" value="Peptidase_M20_dimer"/>
</dbReference>
<keyword evidence="5" id="KW-1185">Reference proteome</keyword>
<dbReference type="PIRSF" id="PIRSF037238">
    <property type="entry name" value="Carboxypeptidase_G2"/>
    <property type="match status" value="1"/>
</dbReference>
<dbReference type="CDD" id="cd03885">
    <property type="entry name" value="M20_CPDG2"/>
    <property type="match status" value="1"/>
</dbReference>
<dbReference type="PANTHER" id="PTHR43808:SF9">
    <property type="entry name" value="BLL0789 PROTEIN"/>
    <property type="match status" value="1"/>
</dbReference>
<feature type="domain" description="Peptidase M20 dimerisation" evidence="3">
    <location>
        <begin position="178"/>
        <end position="277"/>
    </location>
</feature>
<sequence length="379" mass="41559">MELFLQKHQIEMLKWIEKLVNIDSGSYFKQGVDKIGTLLTESYENLGFNVKVIEQEEFGNHLIIQHKDAIDPKIIILAHMDTVFAEGTSKDRPFHIEGNRAYGPGVIDMKASQISLLYAIKALIHEGYLGFKNIRIVINSDEEVGSPSSRAVIEREAIGKKYALVMEPARKDGSLVSSRRGKGNYTLIVEGKAAHSGIEPEKGRSAIEELAHKIIQLYELSDHEKGISVNVGMIEGGSSANTVSDHAEAQVDIRMIAIDQAERLEEKLEEICSSTGVSGTTVSLEGEMNRPPMEKNKKTRALLRIIQDVGDEIGVEIEDTATGGGSDASFTSTLGVATIDGLGPVGGNAHSEKEYLEIYTLVERSLLLATIIERLSTKR</sequence>
<dbReference type="PANTHER" id="PTHR43808">
    <property type="entry name" value="ACETYLORNITHINE DEACETYLASE"/>
    <property type="match status" value="1"/>
</dbReference>
<accession>A0ABV6GIR2</accession>
<dbReference type="InterPro" id="IPR002933">
    <property type="entry name" value="Peptidase_M20"/>
</dbReference>
<protein>
    <submittedName>
        <fullName evidence="4">M20 family metallopeptidase</fullName>
    </submittedName>
</protein>
<keyword evidence="2" id="KW-0378">Hydrolase</keyword>
<dbReference type="Gene3D" id="3.40.630.10">
    <property type="entry name" value="Zn peptidases"/>
    <property type="match status" value="1"/>
</dbReference>
<reference evidence="4 5" key="1">
    <citation type="submission" date="2024-09" db="EMBL/GenBank/DDBJ databases">
        <authorList>
            <person name="Sun Q."/>
            <person name="Mori K."/>
        </authorList>
    </citation>
    <scope>NUCLEOTIDE SEQUENCE [LARGE SCALE GENOMIC DNA]</scope>
    <source>
        <strain evidence="4 5">CCM 7228</strain>
    </source>
</reference>